<accession>A0A3M8TQ74</accession>
<gene>
    <name evidence="1" type="ORF">EFK07_03370</name>
</gene>
<name>A0A3M8TQ74_PSEPU</name>
<dbReference type="EMBL" id="RJAI01000003">
    <property type="protein sequence ID" value="RNF93724.1"/>
    <property type="molecule type" value="Genomic_DNA"/>
</dbReference>
<proteinExistence type="predicted"/>
<evidence type="ECO:0000313" key="2">
    <source>
        <dbReference type="Proteomes" id="UP000278162"/>
    </source>
</evidence>
<sequence>MNLPSATFTTMDTTELLALVNEARAAFGEGSVRHNDFVARCKDELDGEFYETFVIKLDGPGRPSEGLRLTADQCKLVAMRESKGVRRRVLARLNELEGQQARPLTPAEQALAHAQLMVDLERRQSQQQVALERVERQVADLSQTMVWDHCPQNCLSLTGIKAAMLARHGLSGAVVDYVLKEWPHAPNSAGMVRNGHEDAKGSQYLVWTKSLVTAAFKRFVDECEMVNASQASHPYFNGRFRLIGKVHP</sequence>
<dbReference type="Proteomes" id="UP000278162">
    <property type="component" value="Unassembled WGS sequence"/>
</dbReference>
<protein>
    <submittedName>
        <fullName evidence="1">Phage antirepressor</fullName>
    </submittedName>
</protein>
<dbReference type="AlphaFoldDB" id="A0A3M8TQ74"/>
<organism evidence="1 2">
    <name type="scientific">Pseudomonas putida</name>
    <name type="common">Arthrobacter siderocapsulatus</name>
    <dbReference type="NCBI Taxonomy" id="303"/>
    <lineage>
        <taxon>Bacteria</taxon>
        <taxon>Pseudomonadati</taxon>
        <taxon>Pseudomonadota</taxon>
        <taxon>Gammaproteobacteria</taxon>
        <taxon>Pseudomonadales</taxon>
        <taxon>Pseudomonadaceae</taxon>
        <taxon>Pseudomonas</taxon>
    </lineage>
</organism>
<comment type="caution">
    <text evidence="1">The sequence shown here is derived from an EMBL/GenBank/DDBJ whole genome shotgun (WGS) entry which is preliminary data.</text>
</comment>
<dbReference type="RefSeq" id="WP_123083834.1">
    <property type="nucleotide sequence ID" value="NZ_RJAI01000003.1"/>
</dbReference>
<reference evidence="1 2" key="1">
    <citation type="submission" date="2018-10" db="EMBL/GenBank/DDBJ databases">
        <title>An outbreak of IMP-63 producing strain in France.</title>
        <authorList>
            <person name="Bour M."/>
            <person name="Liapis E."/>
            <person name="Plesiat P."/>
        </authorList>
    </citation>
    <scope>NUCLEOTIDE SEQUENCE [LARGE SCALE GENOMIC DNA]</scope>
    <source>
        <strain evidence="1 2">12917</strain>
    </source>
</reference>
<evidence type="ECO:0000313" key="1">
    <source>
        <dbReference type="EMBL" id="RNF93724.1"/>
    </source>
</evidence>